<keyword evidence="2" id="KW-1185">Reference proteome</keyword>
<organism evidence="1 2">
    <name type="scientific">Flavobacterium chungbukense</name>
    <dbReference type="NCBI Taxonomy" id="877464"/>
    <lineage>
        <taxon>Bacteria</taxon>
        <taxon>Pseudomonadati</taxon>
        <taxon>Bacteroidota</taxon>
        <taxon>Flavobacteriia</taxon>
        <taxon>Flavobacteriales</taxon>
        <taxon>Flavobacteriaceae</taxon>
        <taxon>Flavobacterium</taxon>
    </lineage>
</organism>
<name>A0ABP7YCI9_9FLAO</name>
<accession>A0ABP7YCI9</accession>
<evidence type="ECO:0000313" key="1">
    <source>
        <dbReference type="EMBL" id="GAA4133886.1"/>
    </source>
</evidence>
<reference evidence="2" key="1">
    <citation type="journal article" date="2019" name="Int. J. Syst. Evol. Microbiol.">
        <title>The Global Catalogue of Microorganisms (GCM) 10K type strain sequencing project: providing services to taxonomists for standard genome sequencing and annotation.</title>
        <authorList>
            <consortium name="The Broad Institute Genomics Platform"/>
            <consortium name="The Broad Institute Genome Sequencing Center for Infectious Disease"/>
            <person name="Wu L."/>
            <person name="Ma J."/>
        </authorList>
    </citation>
    <scope>NUCLEOTIDE SEQUENCE [LARGE SCALE GENOMIC DNA]</scope>
    <source>
        <strain evidence="2">JCM 17386</strain>
    </source>
</reference>
<dbReference type="EMBL" id="BAABAO010000011">
    <property type="protein sequence ID" value="GAA4133886.1"/>
    <property type="molecule type" value="Genomic_DNA"/>
</dbReference>
<gene>
    <name evidence="1" type="ORF">GCM10022250_28110</name>
</gene>
<dbReference type="RefSeq" id="WP_229355639.1">
    <property type="nucleotide sequence ID" value="NZ_BAABAO010000011.1"/>
</dbReference>
<sequence length="206" mass="24877">MTQEFYNKISIPYQTLSGRFSSLNKMYHNNYAIYDIGIFNARKEQFEFLKQFEKIPFRVFFSNDYLEKNDTGGNYFNSETIVITEGTINIHTEFSMILFYYLINELKNDIAKFLDLLNHKDFEERFRGFYKVDEYKLKYSLLQHEVFFKFMTANVPNFGLIYHLFHRTNSGYIYADEHRMIIRVKGIQDLLEANETVYNFQNYQIV</sequence>
<proteinExistence type="predicted"/>
<comment type="caution">
    <text evidence="1">The sequence shown here is derived from an EMBL/GenBank/DDBJ whole genome shotgun (WGS) entry which is preliminary data.</text>
</comment>
<protein>
    <submittedName>
        <fullName evidence="1">Uncharacterized protein</fullName>
    </submittedName>
</protein>
<dbReference type="Proteomes" id="UP001501333">
    <property type="component" value="Unassembled WGS sequence"/>
</dbReference>
<evidence type="ECO:0000313" key="2">
    <source>
        <dbReference type="Proteomes" id="UP001501333"/>
    </source>
</evidence>